<dbReference type="AlphaFoldDB" id="A0A5J5IIF4"/>
<name>A0A5J5IIF4_9BACT</name>
<sequence>MHEDRSTPEAAILSLESAYNSKNLGAVFELIDFYCEAEIMVKKLMPKLSNEKTVISETATALRLSLQNNLIENGWPQFDNSNIVFEKQVVSQDLFIVTKILIQATGRTVIDKLYVKKQLDNTYKVAGLISE</sequence>
<dbReference type="RefSeq" id="WP_150412913.1">
    <property type="nucleotide sequence ID" value="NZ_VYQF01000001.1"/>
</dbReference>
<gene>
    <name evidence="1" type="ORF">FW778_01935</name>
</gene>
<evidence type="ECO:0000313" key="2">
    <source>
        <dbReference type="Proteomes" id="UP000326903"/>
    </source>
</evidence>
<organism evidence="1 2">
    <name type="scientific">Ginsengibacter hankyongi</name>
    <dbReference type="NCBI Taxonomy" id="2607284"/>
    <lineage>
        <taxon>Bacteria</taxon>
        <taxon>Pseudomonadati</taxon>
        <taxon>Bacteroidota</taxon>
        <taxon>Chitinophagia</taxon>
        <taxon>Chitinophagales</taxon>
        <taxon>Chitinophagaceae</taxon>
        <taxon>Ginsengibacter</taxon>
    </lineage>
</organism>
<reference evidence="1 2" key="1">
    <citation type="submission" date="2019-09" db="EMBL/GenBank/DDBJ databases">
        <title>Draft genome sequence of Ginsengibacter sp. BR5-29.</title>
        <authorList>
            <person name="Im W.-T."/>
        </authorList>
    </citation>
    <scope>NUCLEOTIDE SEQUENCE [LARGE SCALE GENOMIC DNA]</scope>
    <source>
        <strain evidence="1 2">BR5-29</strain>
    </source>
</reference>
<evidence type="ECO:0000313" key="1">
    <source>
        <dbReference type="EMBL" id="KAA9040825.1"/>
    </source>
</evidence>
<proteinExistence type="predicted"/>
<protein>
    <submittedName>
        <fullName evidence="1">Uncharacterized protein</fullName>
    </submittedName>
</protein>
<dbReference type="EMBL" id="VYQF01000001">
    <property type="protein sequence ID" value="KAA9040825.1"/>
    <property type="molecule type" value="Genomic_DNA"/>
</dbReference>
<dbReference type="Proteomes" id="UP000326903">
    <property type="component" value="Unassembled WGS sequence"/>
</dbReference>
<keyword evidence="2" id="KW-1185">Reference proteome</keyword>
<comment type="caution">
    <text evidence="1">The sequence shown here is derived from an EMBL/GenBank/DDBJ whole genome shotgun (WGS) entry which is preliminary data.</text>
</comment>
<accession>A0A5J5IIF4</accession>